<dbReference type="PROSITE" id="PS51077">
    <property type="entry name" value="HTH_ICLR"/>
    <property type="match status" value="1"/>
</dbReference>
<dbReference type="SMART" id="SM00346">
    <property type="entry name" value="HTH_ICLR"/>
    <property type="match status" value="1"/>
</dbReference>
<reference evidence="6 7" key="1">
    <citation type="submission" date="2023-08" db="EMBL/GenBank/DDBJ databases">
        <title>Pathogen: clinical or host-associated sample.</title>
        <authorList>
            <person name="Hergert J."/>
            <person name="Casey R."/>
            <person name="Wagner J."/>
            <person name="Young E.L."/>
            <person name="Oakeson K.F."/>
        </authorList>
    </citation>
    <scope>NUCLEOTIDE SEQUENCE [LARGE SCALE GENOMIC DNA]</scope>
    <source>
        <strain evidence="6 7">UPHL-collab-2</strain>
        <plasmid evidence="6 7">unnamed1</plasmid>
    </source>
</reference>
<dbReference type="InterPro" id="IPR014757">
    <property type="entry name" value="Tscrpt_reg_IclR_C"/>
</dbReference>
<geneLocation type="plasmid" evidence="6 7">
    <name>unnamed1</name>
</geneLocation>
<dbReference type="InterPro" id="IPR029016">
    <property type="entry name" value="GAF-like_dom_sf"/>
</dbReference>
<dbReference type="Pfam" id="PF01614">
    <property type="entry name" value="IclR_C"/>
    <property type="match status" value="1"/>
</dbReference>
<feature type="domain" description="IclR-ED" evidence="5">
    <location>
        <begin position="94"/>
        <end position="283"/>
    </location>
</feature>
<dbReference type="InterPro" id="IPR005471">
    <property type="entry name" value="Tscrpt_reg_IclR_N"/>
</dbReference>
<dbReference type="Pfam" id="PF09339">
    <property type="entry name" value="HTH_IclR"/>
    <property type="match status" value="1"/>
</dbReference>
<sequence>MHAGTSEQNQFDGPREIHYFDCVQYTEQKRRMDVSGRGVERVLDMIEWFAASPEGASLSEIAAALAMPKSSALLMLQSLTERGYIHRLGSGEYQLLRLPGEISPDGRNYGALIALVSPYLADAVQQSGETGFVAVLEGPSIRYLNKVLPKREILYDRDIGPTRPAHKVASGVVLLAAGSDAEIEAYAVSASLSEAERSKLLDAVESARKSGFYVNPMGIVEGAAGAAAPIMGANGKAIAALNISGPQVRFVKNSDRISEVVRETAVTISEELARRSRRLSKGR</sequence>
<dbReference type="Gene3D" id="1.10.10.10">
    <property type="entry name" value="Winged helix-like DNA-binding domain superfamily/Winged helix DNA-binding domain"/>
    <property type="match status" value="1"/>
</dbReference>
<evidence type="ECO:0000256" key="3">
    <source>
        <dbReference type="ARBA" id="ARBA00023163"/>
    </source>
</evidence>
<keyword evidence="3" id="KW-0804">Transcription</keyword>
<gene>
    <name evidence="6" type="ORF">Q9315_18700</name>
</gene>
<dbReference type="PANTHER" id="PTHR30136:SF24">
    <property type="entry name" value="HTH-TYPE TRANSCRIPTIONAL REPRESSOR ALLR"/>
    <property type="match status" value="1"/>
</dbReference>
<evidence type="ECO:0000259" key="4">
    <source>
        <dbReference type="PROSITE" id="PS51077"/>
    </source>
</evidence>
<dbReference type="Gene3D" id="3.30.450.40">
    <property type="match status" value="1"/>
</dbReference>
<dbReference type="PROSITE" id="PS51078">
    <property type="entry name" value="ICLR_ED"/>
    <property type="match status" value="1"/>
</dbReference>
<protein>
    <submittedName>
        <fullName evidence="6">IclR family transcriptional regulator</fullName>
    </submittedName>
</protein>
<dbReference type="InterPro" id="IPR036388">
    <property type="entry name" value="WH-like_DNA-bd_sf"/>
</dbReference>
<dbReference type="RefSeq" id="WP_306162291.1">
    <property type="nucleotide sequence ID" value="NZ_CP132315.1"/>
</dbReference>
<evidence type="ECO:0000256" key="1">
    <source>
        <dbReference type="ARBA" id="ARBA00023015"/>
    </source>
</evidence>
<dbReference type="Proteomes" id="UP001225788">
    <property type="component" value="Plasmid unnamed1"/>
</dbReference>
<keyword evidence="6" id="KW-0614">Plasmid</keyword>
<dbReference type="EMBL" id="CP132315">
    <property type="protein sequence ID" value="WLS05898.1"/>
    <property type="molecule type" value="Genomic_DNA"/>
</dbReference>
<dbReference type="PANTHER" id="PTHR30136">
    <property type="entry name" value="HELIX-TURN-HELIX TRANSCRIPTIONAL REGULATOR, ICLR FAMILY"/>
    <property type="match status" value="1"/>
</dbReference>
<feature type="domain" description="HTH iclR-type" evidence="4">
    <location>
        <begin position="36"/>
        <end position="97"/>
    </location>
</feature>
<dbReference type="SUPFAM" id="SSF55781">
    <property type="entry name" value="GAF domain-like"/>
    <property type="match status" value="1"/>
</dbReference>
<organism evidence="6 7">
    <name type="scientific">Shinella oryzae</name>
    <dbReference type="NCBI Taxonomy" id="2871820"/>
    <lineage>
        <taxon>Bacteria</taxon>
        <taxon>Pseudomonadati</taxon>
        <taxon>Pseudomonadota</taxon>
        <taxon>Alphaproteobacteria</taxon>
        <taxon>Hyphomicrobiales</taxon>
        <taxon>Rhizobiaceae</taxon>
        <taxon>Shinella</taxon>
    </lineage>
</organism>
<name>A0ABY9KCM0_9HYPH</name>
<dbReference type="SUPFAM" id="SSF46785">
    <property type="entry name" value="Winged helix' DNA-binding domain"/>
    <property type="match status" value="1"/>
</dbReference>
<evidence type="ECO:0000256" key="2">
    <source>
        <dbReference type="ARBA" id="ARBA00023125"/>
    </source>
</evidence>
<accession>A0ABY9KCM0</accession>
<evidence type="ECO:0000313" key="7">
    <source>
        <dbReference type="Proteomes" id="UP001225788"/>
    </source>
</evidence>
<keyword evidence="7" id="KW-1185">Reference proteome</keyword>
<evidence type="ECO:0000259" key="5">
    <source>
        <dbReference type="PROSITE" id="PS51078"/>
    </source>
</evidence>
<proteinExistence type="predicted"/>
<keyword evidence="1" id="KW-0805">Transcription regulation</keyword>
<dbReference type="InterPro" id="IPR050707">
    <property type="entry name" value="HTH_MetabolicPath_Reg"/>
</dbReference>
<evidence type="ECO:0000313" key="6">
    <source>
        <dbReference type="EMBL" id="WLS05898.1"/>
    </source>
</evidence>
<dbReference type="InterPro" id="IPR036390">
    <property type="entry name" value="WH_DNA-bd_sf"/>
</dbReference>
<keyword evidence="2" id="KW-0238">DNA-binding</keyword>